<reference evidence="16 24" key="9">
    <citation type="journal article" date="2019" name="Microorganisms">
        <title>Characteristics of Carbapenem-Resistant and Colistin-Resistant Escherichia coli Co-Producing NDM-1 and MCR-1 from Pig Farms in China.</title>
        <authorList>
            <person name="Peng Z."/>
            <person name="Li X."/>
            <person name="Hu Z."/>
            <person name="Li Z."/>
            <person name="Lv Y."/>
            <person name="Lei M."/>
            <person name="Wu B."/>
            <person name="Chen H."/>
            <person name="Wang X."/>
        </authorList>
    </citation>
    <scope>NUCLEOTIDE SEQUENCE [LARGE SCALE GENOMIC DNA]</scope>
    <source>
        <strain evidence="16 24">RXD010</strain>
    </source>
</reference>
<reference evidence="10" key="13">
    <citation type="submission" date="2021-03" db="EMBL/GenBank/DDBJ databases">
        <authorList>
            <consortium name="NCBI Pathogen Detection Project"/>
        </authorList>
    </citation>
    <scope>NUCLEOTIDE SEQUENCE</scope>
    <source>
        <strain evidence="11">Escherichia coli</strain>
        <strain evidence="10">SJP41</strain>
    </source>
</reference>
<sequence length="93" mass="11060">MSQHWYEVKSNQGIVQVMLGWDPPLQWFHMCIDYDINAAEDPLYTNLAEPDPYYVTPEYLQFVLERFEITDIVIKPDTSGLYEELLMDQLLDR</sequence>
<dbReference type="EMBL" id="DADPIR010000057">
    <property type="protein sequence ID" value="HAZ7494501.1"/>
    <property type="molecule type" value="Genomic_DNA"/>
</dbReference>
<evidence type="ECO:0000313" key="12">
    <source>
        <dbReference type="EMBL" id="MCV5622104.1"/>
    </source>
</evidence>
<evidence type="ECO:0000313" key="16">
    <source>
        <dbReference type="EMBL" id="MQS30757.1"/>
    </source>
</evidence>
<geneLocation type="plasmid" evidence="2">
    <name>pWJ1</name>
</geneLocation>
<dbReference type="Proteomes" id="UP000256244">
    <property type="component" value="Plasmid unnamed1"/>
</dbReference>
<reference evidence="9 26" key="7">
    <citation type="submission" date="2018-08" db="EMBL/GenBank/DDBJ databases">
        <authorList>
            <consortium name="GenomeTrakr network: Whole genome sequencing for foodborne pathogen traceback"/>
        </authorList>
    </citation>
    <scope>NUCLEOTIDE SEQUENCE [LARGE SCALE GENOMIC DNA]</scope>
    <source>
        <strain evidence="9 26">AZ-TG60901</strain>
        <strain evidence="6 28">PSU-1847</strain>
        <strain evidence="8 27">PSU-2072</strain>
    </source>
</reference>
<dbReference type="GeneID" id="91975150"/>
<dbReference type="EMBL" id="RQTU01000888">
    <property type="protein sequence ID" value="RRD53239.1"/>
    <property type="molecule type" value="Genomic_DNA"/>
</dbReference>
<dbReference type="EMBL" id="CP024143">
    <property type="protein sequence ID" value="AUK03877.1"/>
    <property type="molecule type" value="Genomic_DNA"/>
</dbReference>
<dbReference type="Proteomes" id="UP000868636">
    <property type="component" value="Unassembled WGS sequence"/>
</dbReference>
<dbReference type="Proteomes" id="UP000528504">
    <property type="component" value="Unassembled WGS sequence"/>
</dbReference>
<dbReference type="Proteomes" id="UP000537181">
    <property type="component" value="Unassembled WGS sequence"/>
</dbReference>
<dbReference type="AlphaFoldDB" id="A0A0B1MVT8"/>
<evidence type="ECO:0000313" key="25">
    <source>
        <dbReference type="Proteomes" id="UP000509260"/>
    </source>
</evidence>
<geneLocation type="plasmid" evidence="19">
    <name>RCS77_p</name>
</geneLocation>
<dbReference type="Proteomes" id="UP000460351">
    <property type="component" value="Unassembled WGS sequence"/>
</dbReference>
<evidence type="ECO:0000313" key="5">
    <source>
        <dbReference type="EMBL" id="BCG39361.1"/>
    </source>
</evidence>
<gene>
    <name evidence="9" type="ORF">CF22_003774</name>
    <name evidence="3" type="ORF">CR538_26580</name>
    <name evidence="15" type="ORF">D9E49_20590</name>
    <name evidence="4" type="ORF">DS732_27045</name>
    <name evidence="16" type="ORF">E4K51_11340</name>
    <name evidence="18" type="ORF">EIA08_32835</name>
    <name evidence="6" type="ORF">FJQ40_13090</name>
    <name evidence="7" type="ORF">GAJ12_08020</name>
    <name evidence="8" type="ORF">GNW61_23670</name>
    <name evidence="11" type="ORF">J0541_005004</name>
    <name evidence="10" type="ORF">J8F57_004810</name>
    <name evidence="17" type="ORF">JNP96_29045</name>
    <name evidence="13" type="ORF">NY836_09300</name>
    <name evidence="12" type="ORF">OFN31_10000</name>
    <name evidence="14" type="ORF">QO046_26920</name>
    <name evidence="19" type="ORF">RCS77_P0208</name>
    <name evidence="5" type="ORF">TUM18780_45230</name>
</gene>
<dbReference type="Proteomes" id="UP000533284">
    <property type="component" value="Unassembled WGS sequence"/>
</dbReference>
<reference evidence="12" key="16">
    <citation type="submission" date="2023-06" db="EMBL/GenBank/DDBJ databases">
        <title>Deciphering the underlying mechanisms mediating the transmission of blaNDM gene from human to animals in China.</title>
        <authorList>
            <person name="Chen K."/>
            <person name="Chen S."/>
        </authorList>
    </citation>
    <scope>NUCLEOTIDE SEQUENCE</scope>
    <source>
        <strain evidence="12">1199</strain>
    </source>
</reference>
<evidence type="ECO:0000313" key="19">
    <source>
        <dbReference type="EMBL" id="SPE03037.1"/>
    </source>
</evidence>
<reference evidence="17" key="12">
    <citation type="submission" date="2021-02" db="EMBL/GenBank/DDBJ databases">
        <title>Co-localization of colistin and carbapenem -resistance genes on a novel transferable IncHI2 plasmid in Escherichia coli from chicken-origin.</title>
        <authorList>
            <person name="Hoffmann M."/>
            <person name="Balkey M."/>
            <person name="Ronco T."/>
            <person name="Hendriksen R.S."/>
        </authorList>
    </citation>
    <scope>NUCLEOTIDE SEQUENCE</scope>
    <source>
        <strain evidence="17">CFSAN083829</strain>
        <plasmid evidence="17">pCFSAN083829_1</plasmid>
    </source>
</reference>
<reference evidence="3 20" key="3">
    <citation type="submission" date="2017-10" db="EMBL/GenBank/DDBJ databases">
        <title>mcr-1 positive E.coli isolates in China.</title>
        <authorList>
            <person name="Li B."/>
            <person name="Wang X."/>
        </authorList>
    </citation>
    <scope>NUCLEOTIDE SEQUENCE [LARGE SCALE GENOMIC DNA]</scope>
    <source>
        <strain evidence="3 20">14EC029</strain>
        <plasmid evidence="20">p14ec029b</plasmid>
        <plasmid evidence="3">p14EC029b</plasmid>
    </source>
</reference>
<dbReference type="EMBL" id="AASWKX010000007">
    <property type="protein sequence ID" value="EFH6164990.1"/>
    <property type="molecule type" value="Genomic_DNA"/>
</dbReference>
<dbReference type="RefSeq" id="WP_000077926.1">
    <property type="nucleotide sequence ID" value="NZ_AP022541.1"/>
</dbReference>
<geneLocation type="plasmid" evidence="3">
    <name>p14EC029b</name>
</geneLocation>
<reference evidence="1" key="1">
    <citation type="journal article" date="2015" name="Front. Microbiol.">
        <title>Prevalence of extended-spectrum cephalosporin-resistant in a farrowing farm: ST1121 clone harboring IncHI2 plasmid contributes to the dissemination of.</title>
        <authorList>
            <person name="Deng H."/>
            <person name="Si H.B."/>
            <person name="Zeng S.Y."/>
            <person name="Sun J."/>
            <person name="Fang L.X."/>
            <person name="Yang R.S."/>
            <person name="Liu Y.H."/>
            <person name="Liao X.P."/>
        </authorList>
    </citation>
    <scope>NUCLEOTIDE SEQUENCE</scope>
    <source>
        <strain evidence="1">EC5207</strain>
        <plasmid evidence="1">pEC5207</plasmid>
    </source>
</reference>
<evidence type="ECO:0000313" key="3">
    <source>
        <dbReference type="EMBL" id="AUK03877.1"/>
    </source>
</evidence>
<evidence type="ECO:0000313" key="10">
    <source>
        <dbReference type="EMBL" id="HAZ7494501.1"/>
    </source>
</evidence>
<name>A0A0B1MVT8_ECOLX</name>
<dbReference type="EMBL" id="AASDBN010000023">
    <property type="protein sequence ID" value="EFB1698339.1"/>
    <property type="molecule type" value="Genomic_DNA"/>
</dbReference>
<dbReference type="EMBL" id="AP023198">
    <property type="protein sequence ID" value="BCG39361.1"/>
    <property type="molecule type" value="Genomic_DNA"/>
</dbReference>
<dbReference type="EMBL" id="DADUEU010000055">
    <property type="protein sequence ID" value="HBB1575973.1"/>
    <property type="molecule type" value="Genomic_DNA"/>
</dbReference>
<dbReference type="Proteomes" id="UP000271008">
    <property type="component" value="Unassembled WGS sequence"/>
</dbReference>
<reference evidence="2" key="2">
    <citation type="journal article" date="2017" name="MBio">
        <title>Novel Plasmid-Mediated Colistin Resistance Gene mcr-3 in Escherichia coli.</title>
        <authorList>
            <person name="Yin W."/>
            <person name="Li H."/>
            <person name="Shen Y."/>
            <person name="Liu Z."/>
            <person name="Wang S."/>
            <person name="Shen Z."/>
            <person name="Zhang R."/>
            <person name="Walsh T."/>
            <person name="Shen J."/>
            <person name="Wang Y."/>
        </authorList>
    </citation>
    <scope>NUCLEOTIDE SEQUENCE</scope>
    <source>
        <strain evidence="2">WJ1</strain>
        <plasmid evidence="2">pWJ1</plasmid>
    </source>
</reference>
<dbReference type="EMBL" id="KT347600">
    <property type="protein sequence ID" value="ALF34683.1"/>
    <property type="molecule type" value="Genomic_DNA"/>
</dbReference>
<dbReference type="Proteomes" id="UP001223829">
    <property type="component" value="Unassembled WGS sequence"/>
</dbReference>
<dbReference type="Proteomes" id="UP001211064">
    <property type="component" value="Unassembled WGS sequence"/>
</dbReference>
<dbReference type="EMBL" id="CP070394">
    <property type="protein sequence ID" value="QSA00296.1"/>
    <property type="molecule type" value="Genomic_DNA"/>
</dbReference>
<dbReference type="Proteomes" id="UP000870292">
    <property type="component" value="Unassembled WGS sequence"/>
</dbReference>
<evidence type="ECO:0000313" key="24">
    <source>
        <dbReference type="Proteomes" id="UP000460351"/>
    </source>
</evidence>
<reference evidence="7 29" key="10">
    <citation type="submission" date="2019-12" db="EMBL/GenBank/DDBJ databases">
        <authorList>
            <consortium name="NARMS: The National Antimicrobial Resistance Monitoring System"/>
        </authorList>
    </citation>
    <scope>NUCLEOTIDE SEQUENCE [LARGE SCALE GENOMIC DNA]</scope>
    <source>
        <strain evidence="15 23">CVM N17EC0276</strain>
        <strain evidence="7 29">CVM N19EC0596</strain>
    </source>
</reference>
<evidence type="ECO:0000313" key="26">
    <source>
        <dbReference type="Proteomes" id="UP000528504"/>
    </source>
</evidence>
<evidence type="ECO:0000313" key="15">
    <source>
        <dbReference type="EMBL" id="MIB62757.1"/>
    </source>
</evidence>
<evidence type="ECO:0000313" key="23">
    <source>
        <dbReference type="Proteomes" id="UP000271175"/>
    </source>
</evidence>
<geneLocation type="plasmid" evidence="20">
    <name>p14ec029b</name>
</geneLocation>
<accession>A0A236MA50</accession>
<reference evidence="14" key="15">
    <citation type="submission" date="2023-05" db="EMBL/GenBank/DDBJ databases">
        <title>Efficient inhibition of multidrug-resistant Escherichia coli by a new antibiotic combination.</title>
        <authorList>
            <person name="Lin T."/>
        </authorList>
    </citation>
    <scope>NUCLEOTIDE SEQUENCE</scope>
    <source>
        <strain evidence="14">YmmD45</strain>
    </source>
</reference>
<evidence type="ECO:0000313" key="27">
    <source>
        <dbReference type="Proteomes" id="UP000530628"/>
    </source>
</evidence>
<dbReference type="Proteomes" id="UP000271175">
    <property type="component" value="Unassembled WGS sequence"/>
</dbReference>
<reference evidence="13" key="14">
    <citation type="submission" date="2022-08" db="EMBL/GenBank/DDBJ databases">
        <title>Genome sequencing of human pathogens.</title>
        <authorList>
            <person name="Cao X."/>
        </authorList>
    </citation>
    <scope>NUCLEOTIDE SEQUENCE</scope>
    <source>
        <strain evidence="13">EC16126</strain>
    </source>
</reference>
<evidence type="ECO:0000313" key="4">
    <source>
        <dbReference type="EMBL" id="AXO09899.1"/>
    </source>
</evidence>
<dbReference type="EMBL" id="SQQU01000013">
    <property type="protein sequence ID" value="MQS30757.1"/>
    <property type="molecule type" value="Genomic_DNA"/>
</dbReference>
<evidence type="ECO:0000313" key="9">
    <source>
        <dbReference type="EMBL" id="EFM0517722.1"/>
    </source>
</evidence>
<geneLocation type="plasmid" evidence="17 30">
    <name>pCFSAN083829_1</name>
</geneLocation>
<dbReference type="Proteomes" id="UP000530628">
    <property type="component" value="Unassembled WGS sequence"/>
</dbReference>
<organism evidence="9 26">
    <name type="scientific">Escherichia coli</name>
    <dbReference type="NCBI Taxonomy" id="562"/>
    <lineage>
        <taxon>Bacteria</taxon>
        <taxon>Pseudomonadati</taxon>
        <taxon>Pseudomonadota</taxon>
        <taxon>Gammaproteobacteria</taxon>
        <taxon>Enterobacterales</taxon>
        <taxon>Enterobacteriaceae</taxon>
        <taxon>Escherichia</taxon>
    </lineage>
</organism>
<dbReference type="EMBL" id="JAOVKC010000010">
    <property type="protein sequence ID" value="MCV5622104.1"/>
    <property type="molecule type" value="Genomic_DNA"/>
</dbReference>
<evidence type="ECO:0000313" key="8">
    <source>
        <dbReference type="EMBL" id="EFH6651694.1"/>
    </source>
</evidence>
<evidence type="ECO:0000313" key="7">
    <source>
        <dbReference type="EMBL" id="EFH6164990.1"/>
    </source>
</evidence>
<reference evidence="18 22" key="8">
    <citation type="submission" date="2018-11" db="EMBL/GenBank/DDBJ databases">
        <title>Enterobacteriaceae from Patient.</title>
        <authorList>
            <person name="Shen C."/>
            <person name="Yang Y."/>
            <person name="Tian G."/>
        </authorList>
    </citation>
    <scope>NUCLEOTIDE SEQUENCE [LARGE SCALE GENOMIC DNA]</scope>
    <source>
        <strain evidence="18 22">GBGD28</strain>
    </source>
</reference>
<geneLocation type="plasmid" evidence="4">
    <name>unnamed1</name>
</geneLocation>
<dbReference type="Proteomes" id="UP000509260">
    <property type="component" value="Plasmid pMTY18780-1_lncHI2"/>
</dbReference>
<proteinExistence type="predicted"/>
<evidence type="ECO:0000313" key="1">
    <source>
        <dbReference type="EMBL" id="ALF34683.1"/>
    </source>
</evidence>
<accession>A0A0B1MVT8</accession>
<evidence type="ECO:0000313" key="20">
    <source>
        <dbReference type="Proteomes" id="UP000234238"/>
    </source>
</evidence>
<reference evidence="4 21" key="6">
    <citation type="submission" date="2018-08" db="EMBL/GenBank/DDBJ databases">
        <title>Complete genome sequencing and genomic characterization of five Escherichia coli strains co-producing MCR-1 and ESBLs from different origins in China.</title>
        <authorList>
            <person name="Bai L."/>
        </authorList>
    </citation>
    <scope>NUCLEOTIDE SEQUENCE [LARGE SCALE GENOMIC DNA]</scope>
    <source>
        <strain evidence="21">cq9</strain>
        <strain evidence="4">Cq9</strain>
        <plasmid evidence="21">Plasmid unnamed1</plasmid>
        <plasmid evidence="4">unnamed1</plasmid>
    </source>
</reference>
<dbReference type="Proteomes" id="UP001208624">
    <property type="component" value="Unassembled WGS sequence"/>
</dbReference>
<evidence type="ECO:0000313" key="14">
    <source>
        <dbReference type="EMBL" id="MDK2697897.1"/>
    </source>
</evidence>
<dbReference type="EMBL" id="AASWOY010000093">
    <property type="protein sequence ID" value="EFH6651694.1"/>
    <property type="molecule type" value="Genomic_DNA"/>
</dbReference>
<dbReference type="PATRIC" id="fig|562.7997.peg.5457"/>
<evidence type="ECO:0000313" key="30">
    <source>
        <dbReference type="Proteomes" id="UP000663166"/>
    </source>
</evidence>
<evidence type="ECO:0000313" key="2">
    <source>
        <dbReference type="EMBL" id="ASF81856.1"/>
    </source>
</evidence>
<keyword evidence="1" id="KW-0614">Plasmid</keyword>
<evidence type="ECO:0000313" key="13">
    <source>
        <dbReference type="EMBL" id="MDA4177597.1"/>
    </source>
</evidence>
<dbReference type="EMBL" id="KY924928">
    <property type="protein sequence ID" value="ASF81856.1"/>
    <property type="molecule type" value="Genomic_DNA"/>
</dbReference>
<reference evidence="5 25" key="11">
    <citation type="submission" date="2020-06" db="EMBL/GenBank/DDBJ databases">
        <title>Whole-genome sequencing of blaNDM-5 positive Escherichia coli isolated from a Japanese patient with no history of travel abroad.</title>
        <authorList>
            <person name="Ito Y."/>
            <person name="Aoki K."/>
            <person name="Nakayama N."/>
            <person name="Ohtsuka M."/>
            <person name="Ota M."/>
            <person name="Kaneko N."/>
            <person name="Yoshida M."/>
            <person name="Ishii Y."/>
            <person name="Tateda K."/>
            <person name="Matsuse H."/>
        </authorList>
    </citation>
    <scope>NUCLEOTIDE SEQUENCE [LARGE SCALE GENOMIC DNA]</scope>
    <source>
        <strain evidence="5 25">TUM18780</strain>
        <plasmid evidence="5">pMTY18780-1_lncHI2</plasmid>
        <plasmid evidence="25">pmty18780-1_lnchi2 dna</plasmid>
    </source>
</reference>
<dbReference type="Proteomes" id="UP000663166">
    <property type="component" value="Plasmid pCFSAN083829_1"/>
</dbReference>
<dbReference type="EMBL" id="CP031547">
    <property type="protein sequence ID" value="AXO09899.1"/>
    <property type="molecule type" value="Genomic_DNA"/>
</dbReference>
<evidence type="ECO:0000313" key="21">
    <source>
        <dbReference type="Proteomes" id="UP000256244"/>
    </source>
</evidence>
<dbReference type="EMBL" id="AATJQG010000022">
    <property type="protein sequence ID" value="EFM0517722.1"/>
    <property type="molecule type" value="Genomic_DNA"/>
</dbReference>
<evidence type="ECO:0000313" key="22">
    <source>
        <dbReference type="Proteomes" id="UP000271008"/>
    </source>
</evidence>
<evidence type="ECO:0000313" key="18">
    <source>
        <dbReference type="EMBL" id="RRD53239.1"/>
    </source>
</evidence>
<geneLocation type="plasmid" evidence="5">
    <name>pMTY18780-1_lncHI2</name>
</geneLocation>
<dbReference type="EMBL" id="LT985297">
    <property type="protein sequence ID" value="SPE03037.1"/>
    <property type="molecule type" value="Genomic_DNA"/>
</dbReference>
<evidence type="ECO:0000313" key="11">
    <source>
        <dbReference type="EMBL" id="HBB1575973.1"/>
    </source>
</evidence>
<dbReference type="Proteomes" id="UP000234238">
    <property type="component" value="Plasmid p14EC029b"/>
</dbReference>
<reference evidence="19" key="5">
    <citation type="submission" date="2018-02" db="EMBL/GenBank/DDBJ databases">
        <authorList>
            <person name="Cohen D.B."/>
            <person name="Kent A.D."/>
        </authorList>
    </citation>
    <scope>NUCLEOTIDE SEQUENCE</scope>
    <source>
        <strain evidence="19">B4-25</strain>
        <plasmid evidence="19">RCS77_p</plasmid>
    </source>
</reference>
<dbReference type="EMBL" id="JASMQD010000002">
    <property type="protein sequence ID" value="MDK2697897.1"/>
    <property type="molecule type" value="Genomic_DNA"/>
</dbReference>
<geneLocation type="plasmid" evidence="1">
    <name>pEC5207</name>
</geneLocation>
<dbReference type="EMBL" id="ROAL01000023">
    <property type="protein sequence ID" value="MIB62757.1"/>
    <property type="molecule type" value="Genomic_DNA"/>
</dbReference>
<evidence type="ECO:0000313" key="6">
    <source>
        <dbReference type="EMBL" id="EFB1698339.1"/>
    </source>
</evidence>
<protein>
    <submittedName>
        <fullName evidence="9">Uncharacterized protein</fullName>
    </submittedName>
</protein>
<geneLocation type="plasmid" evidence="25">
    <name>pmty18780-1_lnchi2 dna</name>
</geneLocation>
<reference evidence="10" key="4">
    <citation type="journal article" date="2018" name="Genome Biol.">
        <title>SKESA: strategic k-mer extension for scrupulous assemblies.</title>
        <authorList>
            <person name="Souvorov A."/>
            <person name="Agarwala R."/>
            <person name="Lipman D.J."/>
        </authorList>
    </citation>
    <scope>NUCLEOTIDE SEQUENCE</scope>
    <source>
        <strain evidence="11">Escherichia coli</strain>
        <strain evidence="10">SJP41</strain>
    </source>
</reference>
<evidence type="ECO:0000313" key="29">
    <source>
        <dbReference type="Proteomes" id="UP000537181"/>
    </source>
</evidence>
<evidence type="ECO:0000313" key="28">
    <source>
        <dbReference type="Proteomes" id="UP000533284"/>
    </source>
</evidence>
<evidence type="ECO:0000313" key="17">
    <source>
        <dbReference type="EMBL" id="QSA00296.1"/>
    </source>
</evidence>
<dbReference type="EMBL" id="JANWOR010000216">
    <property type="protein sequence ID" value="MDA4177597.1"/>
    <property type="molecule type" value="Genomic_DNA"/>
</dbReference>